<dbReference type="SUPFAM" id="SSF52402">
    <property type="entry name" value="Adenine nucleotide alpha hydrolases-like"/>
    <property type="match status" value="1"/>
</dbReference>
<dbReference type="CDD" id="cd01990">
    <property type="entry name" value="LarE-like"/>
    <property type="match status" value="1"/>
</dbReference>
<dbReference type="Proteomes" id="UP000278475">
    <property type="component" value="Unassembled WGS sequence"/>
</dbReference>
<reference evidence="1 2" key="1">
    <citation type="submission" date="2018-06" db="EMBL/GenBank/DDBJ databases">
        <title>Extensive metabolic versatility and redundancy in microbially diverse, dynamic hydrothermal sediments.</title>
        <authorList>
            <person name="Dombrowski N."/>
            <person name="Teske A."/>
            <person name="Baker B.J."/>
        </authorList>
    </citation>
    <scope>NUCLEOTIDE SEQUENCE [LARGE SCALE GENOMIC DNA]</scope>
    <source>
        <strain evidence="1">B66_G16</strain>
    </source>
</reference>
<dbReference type="InterPro" id="IPR052188">
    <property type="entry name" value="Ni-pincer_cofactor_biosynth"/>
</dbReference>
<sequence length="281" mass="31908">MILFISVFSPYSSRIHLKDLSSLSSWLRRHCDKVAVAFSGGVDSTLLAYVANTVLDEVLAVTVRTEVHHPWEIEDAKRVARRIGFRHEVLSLKLLNEKNFVKNDSLRCYYCKKLMMKKVKEYVGDKGFEVIVDGTNADDMRLERPGIRALKEEGVLSPLAELGFTKVDIRKLAQSLGLPNWNKAPETCLATRIPEGTKITLKRLKRILKAEATVKEVMQLKLLRVRDLGDVAKIEVLKEDFDKFANVSLVEEVVSRLKALGFKHVFLDLSGYRGYTSLPIY</sequence>
<dbReference type="Pfam" id="PF24167">
    <property type="entry name" value="DUF7411"/>
    <property type="match status" value="1"/>
</dbReference>
<dbReference type="InterPro" id="IPR005232">
    <property type="entry name" value="LarE"/>
</dbReference>
<protein>
    <submittedName>
        <fullName evidence="1">ATP-dependent sacrificial sulfur transferase LarE</fullName>
    </submittedName>
</protein>
<evidence type="ECO:0000313" key="2">
    <source>
        <dbReference type="Proteomes" id="UP000278475"/>
    </source>
</evidence>
<dbReference type="PIRSF" id="PIRSF006661">
    <property type="entry name" value="PP-lp_UCP006661"/>
    <property type="match status" value="1"/>
</dbReference>
<dbReference type="GO" id="GO:0016783">
    <property type="term" value="F:sulfurtransferase activity"/>
    <property type="evidence" value="ECO:0007669"/>
    <property type="project" value="InterPro"/>
</dbReference>
<organism evidence="1 2">
    <name type="scientific">Thermoproteota archaeon</name>
    <dbReference type="NCBI Taxonomy" id="2056631"/>
    <lineage>
        <taxon>Archaea</taxon>
        <taxon>Thermoproteota</taxon>
    </lineage>
</organism>
<name>A0A497ETG4_9CREN</name>
<dbReference type="NCBIfam" id="TIGR00268">
    <property type="entry name" value="ATP-dependent sacrificial sulfur transferase LarE"/>
    <property type="match status" value="1"/>
</dbReference>
<dbReference type="AlphaFoldDB" id="A0A497ETG4"/>
<keyword evidence="1" id="KW-0808">Transferase</keyword>
<dbReference type="Gene3D" id="3.40.50.620">
    <property type="entry name" value="HUPs"/>
    <property type="match status" value="1"/>
</dbReference>
<dbReference type="PANTHER" id="PTHR43169:SF2">
    <property type="entry name" value="NAD_GMP SYNTHASE DOMAIN-CONTAINING PROTEIN"/>
    <property type="match status" value="1"/>
</dbReference>
<dbReference type="EMBL" id="QMQV01000002">
    <property type="protein sequence ID" value="RLE50635.1"/>
    <property type="molecule type" value="Genomic_DNA"/>
</dbReference>
<proteinExistence type="predicted"/>
<evidence type="ECO:0000313" key="1">
    <source>
        <dbReference type="EMBL" id="RLE50635.1"/>
    </source>
</evidence>
<gene>
    <name evidence="1" type="primary">larE</name>
    <name evidence="1" type="ORF">DRJ31_00335</name>
</gene>
<dbReference type="InterPro" id="IPR055834">
    <property type="entry name" value="DUF7411"/>
</dbReference>
<comment type="caution">
    <text evidence="1">The sequence shown here is derived from an EMBL/GenBank/DDBJ whole genome shotgun (WGS) entry which is preliminary data.</text>
</comment>
<dbReference type="PANTHER" id="PTHR43169">
    <property type="entry name" value="EXSB FAMILY PROTEIN"/>
    <property type="match status" value="1"/>
</dbReference>
<dbReference type="InterPro" id="IPR014729">
    <property type="entry name" value="Rossmann-like_a/b/a_fold"/>
</dbReference>
<accession>A0A497ETG4</accession>